<proteinExistence type="predicted"/>
<dbReference type="EC" id="2.3.2.27" evidence="2"/>
<keyword evidence="12" id="KW-1185">Reference proteome</keyword>
<feature type="compositionally biased region" description="Polar residues" evidence="10">
    <location>
        <begin position="260"/>
        <end position="269"/>
    </location>
</feature>
<dbReference type="PANTHER" id="PTHR46077:SF1">
    <property type="entry name" value="TOP1 BINDING ARGININE_SERINE RICH PROTEIN, E3 UBIQUITIN LIGASE"/>
    <property type="match status" value="1"/>
</dbReference>
<evidence type="ECO:0000313" key="12">
    <source>
        <dbReference type="Proteomes" id="UP000504627"/>
    </source>
</evidence>
<evidence type="ECO:0000256" key="2">
    <source>
        <dbReference type="ARBA" id="ARBA00012483"/>
    </source>
</evidence>
<dbReference type="GO" id="GO:0061630">
    <property type="term" value="F:ubiquitin protein ligase activity"/>
    <property type="evidence" value="ECO:0007669"/>
    <property type="project" value="UniProtKB-EC"/>
</dbReference>
<dbReference type="InterPro" id="IPR001841">
    <property type="entry name" value="Znf_RING"/>
</dbReference>
<evidence type="ECO:0000256" key="1">
    <source>
        <dbReference type="ARBA" id="ARBA00000900"/>
    </source>
</evidence>
<sequence>MATETQWSCPICHNTRNDVASILPCRHQFCLGCILRWAKTTPACPLCSRPVETVRFSERGEQDYIQFEITAPKEQTETNHQARRARFCLAENSPQRPVVPSLPSPQGTLSPAGQEDAGTEPVGGILPEVWAALFRCRQHLLDPARSWLRQRLAALYGEQWWRVEAAEGSILHGLCTCGLHAEVLVEVLEPLLSRHTAPLIHDIISVIVSQCSQEAQRLQGFHHTRNEDNRPAASAGSSSSQDRTPTSSPAGSKVEEGAGTSRTGLQGSPSCPRAVPDPAEQDQRQEGLEQPEGAGPCAQGSSHSPSAP</sequence>
<dbReference type="GO" id="GO:0000209">
    <property type="term" value="P:protein polyubiquitination"/>
    <property type="evidence" value="ECO:0007669"/>
    <property type="project" value="TreeGrafter"/>
</dbReference>
<keyword evidence="8" id="KW-0804">Transcription</keyword>
<dbReference type="GO" id="GO:0006513">
    <property type="term" value="P:protein monoubiquitination"/>
    <property type="evidence" value="ECO:0007669"/>
    <property type="project" value="TreeGrafter"/>
</dbReference>
<evidence type="ECO:0000256" key="8">
    <source>
        <dbReference type="ARBA" id="ARBA00023163"/>
    </source>
</evidence>
<dbReference type="Pfam" id="PF13639">
    <property type="entry name" value="zf-RING_2"/>
    <property type="match status" value="1"/>
</dbReference>
<organism evidence="12 13">
    <name type="scientific">Pipra filicauda</name>
    <name type="common">Wire-tailed manakin</name>
    <dbReference type="NCBI Taxonomy" id="649802"/>
    <lineage>
        <taxon>Eukaryota</taxon>
        <taxon>Metazoa</taxon>
        <taxon>Chordata</taxon>
        <taxon>Craniata</taxon>
        <taxon>Vertebrata</taxon>
        <taxon>Euteleostomi</taxon>
        <taxon>Archelosauria</taxon>
        <taxon>Archosauria</taxon>
        <taxon>Dinosauria</taxon>
        <taxon>Saurischia</taxon>
        <taxon>Theropoda</taxon>
        <taxon>Coelurosauria</taxon>
        <taxon>Aves</taxon>
        <taxon>Neognathae</taxon>
        <taxon>Neoaves</taxon>
        <taxon>Telluraves</taxon>
        <taxon>Australaves</taxon>
        <taxon>Passeriformes</taxon>
        <taxon>Pipridae</taxon>
        <taxon>Pipra</taxon>
    </lineage>
</organism>
<keyword evidence="6" id="KW-0862">Zinc</keyword>
<dbReference type="InParanoid" id="A0A6J2FZ33"/>
<dbReference type="PROSITE" id="PS00518">
    <property type="entry name" value="ZF_RING_1"/>
    <property type="match status" value="1"/>
</dbReference>
<dbReference type="Proteomes" id="UP000504627">
    <property type="component" value="Unplaced"/>
</dbReference>
<accession>A0A6J2FZ33</accession>
<dbReference type="SMART" id="SM00184">
    <property type="entry name" value="RING"/>
    <property type="match status" value="1"/>
</dbReference>
<keyword evidence="5 9" id="KW-0863">Zinc-finger</keyword>
<feature type="domain" description="RING-type" evidence="11">
    <location>
        <begin position="9"/>
        <end position="48"/>
    </location>
</feature>
<feature type="compositionally biased region" description="Polar residues" evidence="10">
    <location>
        <begin position="299"/>
        <end position="308"/>
    </location>
</feature>
<dbReference type="RefSeq" id="XP_027568364.2">
    <property type="nucleotide sequence ID" value="XM_027712563.2"/>
</dbReference>
<evidence type="ECO:0000256" key="9">
    <source>
        <dbReference type="PROSITE-ProRule" id="PRU00175"/>
    </source>
</evidence>
<evidence type="ECO:0000256" key="7">
    <source>
        <dbReference type="ARBA" id="ARBA00023015"/>
    </source>
</evidence>
<dbReference type="Gene3D" id="3.30.40.10">
    <property type="entry name" value="Zinc/RING finger domain, C3HC4 (zinc finger)"/>
    <property type="match status" value="1"/>
</dbReference>
<reference evidence="13" key="1">
    <citation type="submission" date="2025-08" db="UniProtKB">
        <authorList>
            <consortium name="RefSeq"/>
        </authorList>
    </citation>
    <scope>IDENTIFICATION</scope>
    <source>
        <tissue evidence="13">Muscle</tissue>
    </source>
</reference>
<feature type="compositionally biased region" description="Low complexity" evidence="10">
    <location>
        <begin position="237"/>
        <end position="249"/>
    </location>
</feature>
<evidence type="ECO:0000256" key="6">
    <source>
        <dbReference type="ARBA" id="ARBA00022833"/>
    </source>
</evidence>
<name>A0A6J2FZ33_9PASS</name>
<keyword evidence="4" id="KW-0479">Metal-binding</keyword>
<dbReference type="GeneID" id="113983443"/>
<dbReference type="GO" id="GO:0008270">
    <property type="term" value="F:zinc ion binding"/>
    <property type="evidence" value="ECO:0007669"/>
    <property type="project" value="UniProtKB-KW"/>
</dbReference>
<evidence type="ECO:0000256" key="3">
    <source>
        <dbReference type="ARBA" id="ARBA00022679"/>
    </source>
</evidence>
<keyword evidence="7" id="KW-0805">Transcription regulation</keyword>
<protein>
    <recommendedName>
        <fullName evidence="2">RING-type E3 ubiquitin transferase</fullName>
        <ecNumber evidence="2">2.3.2.27</ecNumber>
    </recommendedName>
</protein>
<dbReference type="PROSITE" id="PS50089">
    <property type="entry name" value="ZF_RING_2"/>
    <property type="match status" value="1"/>
</dbReference>
<evidence type="ECO:0000256" key="10">
    <source>
        <dbReference type="SAM" id="MobiDB-lite"/>
    </source>
</evidence>
<evidence type="ECO:0000256" key="4">
    <source>
        <dbReference type="ARBA" id="ARBA00022723"/>
    </source>
</evidence>
<dbReference type="PANTHER" id="PTHR46077">
    <property type="entry name" value="E3 UBIQUITIN-PROTEIN LIGASE TOPORS"/>
    <property type="match status" value="1"/>
</dbReference>
<evidence type="ECO:0000259" key="11">
    <source>
        <dbReference type="PROSITE" id="PS50089"/>
    </source>
</evidence>
<feature type="region of interest" description="Disordered" evidence="10">
    <location>
        <begin position="93"/>
        <end position="119"/>
    </location>
</feature>
<gene>
    <name evidence="13" type="primary">LOC113983443</name>
</gene>
<dbReference type="InterPro" id="IPR017907">
    <property type="entry name" value="Znf_RING_CS"/>
</dbReference>
<evidence type="ECO:0000313" key="13">
    <source>
        <dbReference type="RefSeq" id="XP_027568364.2"/>
    </source>
</evidence>
<dbReference type="AlphaFoldDB" id="A0A6J2FZ33"/>
<keyword evidence="3" id="KW-0808">Transferase</keyword>
<dbReference type="SUPFAM" id="SSF57850">
    <property type="entry name" value="RING/U-box"/>
    <property type="match status" value="1"/>
</dbReference>
<feature type="region of interest" description="Disordered" evidence="10">
    <location>
        <begin position="223"/>
        <end position="308"/>
    </location>
</feature>
<dbReference type="InterPro" id="IPR013083">
    <property type="entry name" value="Znf_RING/FYVE/PHD"/>
</dbReference>
<comment type="catalytic activity">
    <reaction evidence="1">
        <text>S-ubiquitinyl-[E2 ubiquitin-conjugating enzyme]-L-cysteine + [acceptor protein]-L-lysine = [E2 ubiquitin-conjugating enzyme]-L-cysteine + N(6)-ubiquitinyl-[acceptor protein]-L-lysine.</text>
        <dbReference type="EC" id="2.3.2.27"/>
    </reaction>
</comment>
<evidence type="ECO:0000256" key="5">
    <source>
        <dbReference type="ARBA" id="ARBA00022771"/>
    </source>
</evidence>